<gene>
    <name evidence="1" type="ORF">QE369_001961</name>
</gene>
<protein>
    <submittedName>
        <fullName evidence="1">Uncharacterized protein</fullName>
    </submittedName>
</protein>
<dbReference type="EMBL" id="JAVIZC010000002">
    <property type="protein sequence ID" value="MDR6101764.1"/>
    <property type="molecule type" value="Genomic_DNA"/>
</dbReference>
<evidence type="ECO:0000313" key="1">
    <source>
        <dbReference type="EMBL" id="MDR6101764.1"/>
    </source>
</evidence>
<accession>A0AAJ2BF89</accession>
<reference evidence="1" key="1">
    <citation type="submission" date="2023-08" db="EMBL/GenBank/DDBJ databases">
        <title>Functional and genomic diversity of the sorghum phyllosphere microbiome.</title>
        <authorList>
            <person name="Shade A."/>
        </authorList>
    </citation>
    <scope>NUCLEOTIDE SEQUENCE</scope>
    <source>
        <strain evidence="1">SORGH_AS_0974</strain>
    </source>
</reference>
<name>A0AAJ2BF89_9HYPH</name>
<sequence>MLEQLVGNVSALLTQMRCGTTEVDGVPMHDGADDEVEAGGAECLTVKGAITNFTALMEEDG</sequence>
<evidence type="ECO:0000313" key="2">
    <source>
        <dbReference type="Proteomes" id="UP001255601"/>
    </source>
</evidence>
<comment type="caution">
    <text evidence="1">The sequence shown here is derived from an EMBL/GenBank/DDBJ whole genome shotgun (WGS) entry which is preliminary data.</text>
</comment>
<dbReference type="Proteomes" id="UP001255601">
    <property type="component" value="Unassembled WGS sequence"/>
</dbReference>
<dbReference type="AlphaFoldDB" id="A0AAJ2BF89"/>
<proteinExistence type="predicted"/>
<organism evidence="1 2">
    <name type="scientific">Agrobacterium larrymoorei</name>
    <dbReference type="NCBI Taxonomy" id="160699"/>
    <lineage>
        <taxon>Bacteria</taxon>
        <taxon>Pseudomonadati</taxon>
        <taxon>Pseudomonadota</taxon>
        <taxon>Alphaproteobacteria</taxon>
        <taxon>Hyphomicrobiales</taxon>
        <taxon>Rhizobiaceae</taxon>
        <taxon>Rhizobium/Agrobacterium group</taxon>
        <taxon>Agrobacterium</taxon>
    </lineage>
</organism>